<dbReference type="PANTHER" id="PTHR31252:SF11">
    <property type="entry name" value="DUF4419 DOMAIN-CONTAINING PROTEIN"/>
    <property type="match status" value="1"/>
</dbReference>
<proteinExistence type="predicted"/>
<name>A0AAW0E1X4_9AGAR</name>
<dbReference type="InterPro" id="IPR025533">
    <property type="entry name" value="DUF4419"/>
</dbReference>
<gene>
    <name evidence="1" type="ORF">R3P38DRAFT_3385198</name>
</gene>
<dbReference type="AlphaFoldDB" id="A0AAW0E1X4"/>
<accession>A0AAW0E1X4</accession>
<dbReference type="PANTHER" id="PTHR31252">
    <property type="entry name" value="DUF4419 DOMAIN-CONTAINING PROTEIN"/>
    <property type="match status" value="1"/>
</dbReference>
<dbReference type="Proteomes" id="UP001362999">
    <property type="component" value="Unassembled WGS sequence"/>
</dbReference>
<evidence type="ECO:0000313" key="2">
    <source>
        <dbReference type="Proteomes" id="UP001362999"/>
    </source>
</evidence>
<sequence length="374" mass="42421">MPVTFSEGLTSDKIFAGAAPEQYETAYKVLQFGLVFLEIKNSFVHTVIDAYNKHHALIIRPDDVWLAILTQFNFFVNANAEALRAAFVSHEGKRKLVITEDGNSETLDFGAMARKMVDLVDENWALPKFTTTTTNDTTVAAVLLMSTLKAYFQYGFSAVACGIPKVTNEGEKDDWEDILGRLEKLKEYGVETIAWYHLLRPVIVRFVKASTIPTERRMSIFGVEWRISTEWEVTELLLWLDQRIHVFSEKGRWLGYRLDLTRNLSIQNQTSPSPPEALDTESFWDTYAPILKRFEDRSDILSFDGSPYHHIDCTSIPRGYTEVDVSFDDNGKNYECAMVAGMIGTLVTSSGDDKLSAQGKDDTVRPVAGWWMFC</sequence>
<keyword evidence="2" id="KW-1185">Reference proteome</keyword>
<evidence type="ECO:0000313" key="1">
    <source>
        <dbReference type="EMBL" id="KAK7058121.1"/>
    </source>
</evidence>
<dbReference type="EMBL" id="JAWWNJ010000004">
    <property type="protein sequence ID" value="KAK7058121.1"/>
    <property type="molecule type" value="Genomic_DNA"/>
</dbReference>
<organism evidence="1 2">
    <name type="scientific">Favolaschia claudopus</name>
    <dbReference type="NCBI Taxonomy" id="2862362"/>
    <lineage>
        <taxon>Eukaryota</taxon>
        <taxon>Fungi</taxon>
        <taxon>Dikarya</taxon>
        <taxon>Basidiomycota</taxon>
        <taxon>Agaricomycotina</taxon>
        <taxon>Agaricomycetes</taxon>
        <taxon>Agaricomycetidae</taxon>
        <taxon>Agaricales</taxon>
        <taxon>Marasmiineae</taxon>
        <taxon>Mycenaceae</taxon>
        <taxon>Favolaschia</taxon>
    </lineage>
</organism>
<reference evidence="1 2" key="1">
    <citation type="journal article" date="2024" name="J Genomics">
        <title>Draft genome sequencing and assembly of Favolaschia claudopus CIRM-BRFM 2984 isolated from oak limbs.</title>
        <authorList>
            <person name="Navarro D."/>
            <person name="Drula E."/>
            <person name="Chaduli D."/>
            <person name="Cazenave R."/>
            <person name="Ahrendt S."/>
            <person name="Wang J."/>
            <person name="Lipzen A."/>
            <person name="Daum C."/>
            <person name="Barry K."/>
            <person name="Grigoriev I.V."/>
            <person name="Favel A."/>
            <person name="Rosso M.N."/>
            <person name="Martin F."/>
        </authorList>
    </citation>
    <scope>NUCLEOTIDE SEQUENCE [LARGE SCALE GENOMIC DNA]</scope>
    <source>
        <strain evidence="1 2">CIRM-BRFM 2984</strain>
    </source>
</reference>
<dbReference type="Pfam" id="PF14388">
    <property type="entry name" value="DUF4419"/>
    <property type="match status" value="1"/>
</dbReference>
<comment type="caution">
    <text evidence="1">The sequence shown here is derived from an EMBL/GenBank/DDBJ whole genome shotgun (WGS) entry which is preliminary data.</text>
</comment>
<protein>
    <submittedName>
        <fullName evidence="1">Uncharacterized protein</fullName>
    </submittedName>
</protein>